<dbReference type="Gene3D" id="1.10.12.10">
    <property type="entry name" value="Lyase 2-enoyl-coa Hydratase, Chain A, domain 2"/>
    <property type="match status" value="1"/>
</dbReference>
<dbReference type="EC" id="4.1.3.36" evidence="3"/>
<comment type="catalytic activity">
    <reaction evidence="1">
        <text>2-succinylbenzoyl-CoA + H(+) = 1,4-dihydroxy-2-naphthoyl-CoA + H2O</text>
        <dbReference type="Rhea" id="RHEA:26562"/>
        <dbReference type="ChEBI" id="CHEBI:15377"/>
        <dbReference type="ChEBI" id="CHEBI:15378"/>
        <dbReference type="ChEBI" id="CHEBI:57364"/>
        <dbReference type="ChEBI" id="CHEBI:58897"/>
        <dbReference type="EC" id="4.1.3.36"/>
    </reaction>
</comment>
<evidence type="ECO:0000256" key="2">
    <source>
        <dbReference type="ARBA" id="ARBA00023239"/>
    </source>
</evidence>
<evidence type="ECO:0000313" key="6">
    <source>
        <dbReference type="Proteomes" id="UP000198341"/>
    </source>
</evidence>
<dbReference type="NCBIfam" id="NF005637">
    <property type="entry name" value="PRK07396.1"/>
    <property type="match status" value="1"/>
</dbReference>
<dbReference type="STRING" id="41875.K8EPA2"/>
<evidence type="ECO:0000256" key="3">
    <source>
        <dbReference type="ARBA" id="ARBA00066833"/>
    </source>
</evidence>
<dbReference type="GO" id="GO:0008935">
    <property type="term" value="F:1,4-dihydroxy-2-naphthoyl-CoA synthase activity"/>
    <property type="evidence" value="ECO:0007669"/>
    <property type="project" value="UniProtKB-EC"/>
</dbReference>
<gene>
    <name evidence="5" type="ordered locus">Bathy15g02530</name>
</gene>
<dbReference type="GO" id="GO:0005829">
    <property type="term" value="C:cytosol"/>
    <property type="evidence" value="ECO:0007669"/>
    <property type="project" value="TreeGrafter"/>
</dbReference>
<dbReference type="GO" id="GO:0009234">
    <property type="term" value="P:menaquinone biosynthetic process"/>
    <property type="evidence" value="ECO:0007669"/>
    <property type="project" value="InterPro"/>
</dbReference>
<evidence type="ECO:0000313" key="5">
    <source>
        <dbReference type="EMBL" id="CCO20072.1"/>
    </source>
</evidence>
<dbReference type="HAMAP" id="MF_01934">
    <property type="entry name" value="MenB"/>
    <property type="match status" value="1"/>
</dbReference>
<evidence type="ECO:0000256" key="1">
    <source>
        <dbReference type="ARBA" id="ARBA00000177"/>
    </source>
</evidence>
<dbReference type="eggNOG" id="KOG1680">
    <property type="taxonomic scope" value="Eukaryota"/>
</dbReference>
<name>K8EPA2_9CHLO</name>
<dbReference type="InterPro" id="IPR001753">
    <property type="entry name" value="Enoyl-CoA_hydra/iso"/>
</dbReference>
<comment type="similarity">
    <text evidence="4">Belongs to the enoyl-CoA hydratase/isomerase family.</text>
</comment>
<protein>
    <recommendedName>
        <fullName evidence="3">1,4-dihydroxy-2-naphthoyl-CoA synthase</fullName>
        <ecNumber evidence="3">4.1.3.36</ecNumber>
    </recommendedName>
</protein>
<keyword evidence="6" id="KW-1185">Reference proteome</keyword>
<dbReference type="OrthoDB" id="2018133at2759"/>
<dbReference type="EMBL" id="FO082264">
    <property type="protein sequence ID" value="CCO20072.1"/>
    <property type="molecule type" value="Genomic_DNA"/>
</dbReference>
<dbReference type="NCBIfam" id="TIGR01929">
    <property type="entry name" value="menB"/>
    <property type="match status" value="1"/>
</dbReference>
<dbReference type="Pfam" id="PF00378">
    <property type="entry name" value="ECH_1"/>
    <property type="match status" value="1"/>
</dbReference>
<dbReference type="InterPro" id="IPR014748">
    <property type="entry name" value="Enoyl-CoA_hydra_C"/>
</dbReference>
<dbReference type="Proteomes" id="UP000198341">
    <property type="component" value="Chromosome 15"/>
</dbReference>
<dbReference type="InterPro" id="IPR010198">
    <property type="entry name" value="DHNA-CoA_synthase_MenB"/>
</dbReference>
<dbReference type="GeneID" id="19011631"/>
<dbReference type="Gene3D" id="3.90.226.10">
    <property type="entry name" value="2-enoyl-CoA Hydratase, Chain A, domain 1"/>
    <property type="match status" value="1"/>
</dbReference>
<dbReference type="SUPFAM" id="SSF52096">
    <property type="entry name" value="ClpP/crotonase"/>
    <property type="match status" value="1"/>
</dbReference>
<dbReference type="RefSeq" id="XP_007508986.1">
    <property type="nucleotide sequence ID" value="XM_007508924.1"/>
</dbReference>
<dbReference type="InterPro" id="IPR029045">
    <property type="entry name" value="ClpP/crotonase-like_dom_sf"/>
</dbReference>
<dbReference type="FunFam" id="3.90.226.10:FF:000003">
    <property type="entry name" value="1,4-dihydroxy-2-naphthoyl-CoA synthase"/>
    <property type="match status" value="1"/>
</dbReference>
<sequence>MESTNNNNNNNNNNNARRRVQSIRDHVLLHSQQNAFSTFHDFEDDNGRDFLSNFNNNNARIHQTTTSMMTTHRTSSNTYASATGEPTSYEKMHGYVSQEPVCWEECVPETEFSHLMHTKPILEEVIYEKSKIEDMRREGGKIARITINRPEKRNAFTPKTIKEMQRCFDDARDDATVGVVVLRGAGDLAFCSGGDQSVRGDGGYVDEREERGGKKVPRLNVLDLQMQIRRLPKPVIASVAGYCVGGGHILHMICDLTIAADNAVFGQTGPKVGSFDAGYGSTHMARLIGQKKAREMWFLARMYDAKEALNMGLVNCVVPLKDLERETATWCREILRNSPTALRLTKNALNAAEDGQAGIQDLGGSATMLFYQSGEGAEGRRAFLEKRAPDFSQFQRFP</sequence>
<dbReference type="PANTHER" id="PTHR43113:SF1">
    <property type="entry name" value="1,4-DIHYDROXY-2-NAPHTHOYL-COA SYNTHASE, PEROXISOMAL"/>
    <property type="match status" value="1"/>
</dbReference>
<dbReference type="KEGG" id="bpg:Bathy15g02530"/>
<accession>K8EPA2</accession>
<dbReference type="PANTHER" id="PTHR43113">
    <property type="entry name" value="NUCLEOSIDE-DIPHOSPHATE-SUGAR EPIMERASE"/>
    <property type="match status" value="1"/>
</dbReference>
<dbReference type="CDD" id="cd06558">
    <property type="entry name" value="crotonase-like"/>
    <property type="match status" value="1"/>
</dbReference>
<reference evidence="5 6" key="1">
    <citation type="submission" date="2011-10" db="EMBL/GenBank/DDBJ databases">
        <authorList>
            <person name="Genoscope - CEA"/>
        </authorList>
    </citation>
    <scope>NUCLEOTIDE SEQUENCE [LARGE SCALE GENOMIC DNA]</scope>
    <source>
        <strain evidence="5 6">RCC 1105</strain>
    </source>
</reference>
<dbReference type="PROSITE" id="PS00166">
    <property type="entry name" value="ENOYL_COA_HYDRATASE"/>
    <property type="match status" value="1"/>
</dbReference>
<keyword evidence="2" id="KW-0456">Lyase</keyword>
<organism evidence="5 6">
    <name type="scientific">Bathycoccus prasinos</name>
    <dbReference type="NCBI Taxonomy" id="41875"/>
    <lineage>
        <taxon>Eukaryota</taxon>
        <taxon>Viridiplantae</taxon>
        <taxon>Chlorophyta</taxon>
        <taxon>Mamiellophyceae</taxon>
        <taxon>Mamiellales</taxon>
        <taxon>Bathycoccaceae</taxon>
        <taxon>Bathycoccus</taxon>
    </lineage>
</organism>
<proteinExistence type="inferred from homology"/>
<evidence type="ECO:0000256" key="4">
    <source>
        <dbReference type="RuleBase" id="RU003707"/>
    </source>
</evidence>
<dbReference type="InterPro" id="IPR018376">
    <property type="entry name" value="Enoyl-CoA_hyd/isom_CS"/>
</dbReference>
<dbReference type="AlphaFoldDB" id="K8EPA2"/>